<dbReference type="EMBL" id="JAGQLH010000007">
    <property type="protein sequence ID" value="MCA9385193.1"/>
    <property type="molecule type" value="Genomic_DNA"/>
</dbReference>
<dbReference type="Pfam" id="PF01546">
    <property type="entry name" value="Peptidase_M20"/>
    <property type="match status" value="1"/>
</dbReference>
<dbReference type="PANTHER" id="PTHR43808">
    <property type="entry name" value="ACETYLORNITHINE DEACETYLASE"/>
    <property type="match status" value="1"/>
</dbReference>
<keyword evidence="1" id="KW-0479">Metal-binding</keyword>
<dbReference type="InterPro" id="IPR002933">
    <property type="entry name" value="Peptidase_M20"/>
</dbReference>
<evidence type="ECO:0000256" key="2">
    <source>
        <dbReference type="ARBA" id="ARBA00022801"/>
    </source>
</evidence>
<feature type="domain" description="Peptidase M20 dimerisation" evidence="3">
    <location>
        <begin position="179"/>
        <end position="281"/>
    </location>
</feature>
<sequence>MQNLNTLLQLIKINSYTTNREGVNEKQDFIQELLKDLPVSFQRISDDTYGDFMVVRSDKIDSNKPVIAMVFHIDTVHKLESEIETYIDDGKLYGPGSMDMQGSIFVGIEVVEKLHIEGKLQNIVMVFNSCEEKGSPEFQSTVRDIANEVTHVMVYESAESSNQYKAGSKEFLHTFVLATGRKGIFQQVIETEGPGGHSGMLSKKEDRKNAIAQAAHMMVDIDALANYDKQTTVNLAYVNGGRENTVISEDCRFVFDVRYKFEDERQRVKNAVSEILNNEFVAGVKTKDLGYNYDLPSWQPNENTSKFFSDVVSVGTGINIKIEGAERGGWSDGCNFYFYNNDLFVLDGFGPKGEGEHTVGEFLYIDTIEPAINLSYNVIKELLK</sequence>
<evidence type="ECO:0000256" key="1">
    <source>
        <dbReference type="ARBA" id="ARBA00022723"/>
    </source>
</evidence>
<gene>
    <name evidence="4" type="ORF">KC717_00935</name>
</gene>
<proteinExistence type="predicted"/>
<accession>A0A955L756</accession>
<organism evidence="4 5">
    <name type="scientific">Candidatus Dojkabacteria bacterium</name>
    <dbReference type="NCBI Taxonomy" id="2099670"/>
    <lineage>
        <taxon>Bacteria</taxon>
        <taxon>Candidatus Dojkabacteria</taxon>
    </lineage>
</organism>
<dbReference type="SUPFAM" id="SSF55031">
    <property type="entry name" value="Bacterial exopeptidase dimerisation domain"/>
    <property type="match status" value="1"/>
</dbReference>
<dbReference type="InterPro" id="IPR036264">
    <property type="entry name" value="Bact_exopeptidase_dim_dom"/>
</dbReference>
<dbReference type="PANTHER" id="PTHR43808:SF9">
    <property type="entry name" value="BLL0789 PROTEIN"/>
    <property type="match status" value="1"/>
</dbReference>
<protein>
    <submittedName>
        <fullName evidence="4">M20/M25/M40 family metallo-hydrolase</fullName>
    </submittedName>
</protein>
<reference evidence="4" key="1">
    <citation type="submission" date="2020-04" db="EMBL/GenBank/DDBJ databases">
        <authorList>
            <person name="Zhang T."/>
        </authorList>
    </citation>
    <scope>NUCLEOTIDE SEQUENCE</scope>
    <source>
        <strain evidence="4">HKST-UBA11</strain>
    </source>
</reference>
<name>A0A955L756_9BACT</name>
<dbReference type="AlphaFoldDB" id="A0A955L756"/>
<dbReference type="Proteomes" id="UP000754563">
    <property type="component" value="Unassembled WGS sequence"/>
</dbReference>
<dbReference type="SUPFAM" id="SSF53187">
    <property type="entry name" value="Zn-dependent exopeptidases"/>
    <property type="match status" value="1"/>
</dbReference>
<evidence type="ECO:0000313" key="4">
    <source>
        <dbReference type="EMBL" id="MCA9385193.1"/>
    </source>
</evidence>
<dbReference type="InterPro" id="IPR011650">
    <property type="entry name" value="Peptidase_M20_dimer"/>
</dbReference>
<comment type="caution">
    <text evidence="4">The sequence shown here is derived from an EMBL/GenBank/DDBJ whole genome shotgun (WGS) entry which is preliminary data.</text>
</comment>
<dbReference type="Pfam" id="PF07687">
    <property type="entry name" value="M20_dimer"/>
    <property type="match status" value="1"/>
</dbReference>
<dbReference type="GO" id="GO:0016787">
    <property type="term" value="F:hydrolase activity"/>
    <property type="evidence" value="ECO:0007669"/>
    <property type="project" value="UniProtKB-KW"/>
</dbReference>
<dbReference type="Gene3D" id="3.30.70.360">
    <property type="match status" value="1"/>
</dbReference>
<evidence type="ECO:0000313" key="5">
    <source>
        <dbReference type="Proteomes" id="UP000754563"/>
    </source>
</evidence>
<reference evidence="4" key="2">
    <citation type="journal article" date="2021" name="Microbiome">
        <title>Successional dynamics and alternative stable states in a saline activated sludge microbial community over 9 years.</title>
        <authorList>
            <person name="Wang Y."/>
            <person name="Ye J."/>
            <person name="Ju F."/>
            <person name="Liu L."/>
            <person name="Boyd J.A."/>
            <person name="Deng Y."/>
            <person name="Parks D.H."/>
            <person name="Jiang X."/>
            <person name="Yin X."/>
            <person name="Woodcroft B.J."/>
            <person name="Tyson G.W."/>
            <person name="Hugenholtz P."/>
            <person name="Polz M.F."/>
            <person name="Zhang T."/>
        </authorList>
    </citation>
    <scope>NUCLEOTIDE SEQUENCE</scope>
    <source>
        <strain evidence="4">HKST-UBA11</strain>
    </source>
</reference>
<keyword evidence="2" id="KW-0378">Hydrolase</keyword>
<dbReference type="Gene3D" id="3.40.630.10">
    <property type="entry name" value="Zn peptidases"/>
    <property type="match status" value="1"/>
</dbReference>
<dbReference type="InterPro" id="IPR050072">
    <property type="entry name" value="Peptidase_M20A"/>
</dbReference>
<evidence type="ECO:0000259" key="3">
    <source>
        <dbReference type="Pfam" id="PF07687"/>
    </source>
</evidence>
<dbReference type="GO" id="GO:0046872">
    <property type="term" value="F:metal ion binding"/>
    <property type="evidence" value="ECO:0007669"/>
    <property type="project" value="UniProtKB-KW"/>
</dbReference>